<dbReference type="Proteomes" id="UP000277204">
    <property type="component" value="Unassembled WGS sequence"/>
</dbReference>
<sequence>MKTSTSEGKHRTHRTDCRNNSTASRSKSELGILMDKFQHIHVILIQERIKCEFILDHKNRIIQNITRLLRIQHSSCNTTKCM</sequence>
<accession>A0A183LV00</accession>
<dbReference type="EMBL" id="UZAI01003121">
    <property type="protein sequence ID" value="VDO77314.1"/>
    <property type="molecule type" value="Genomic_DNA"/>
</dbReference>
<organism evidence="2 3">
    <name type="scientific">Schistosoma margrebowiei</name>
    <dbReference type="NCBI Taxonomy" id="48269"/>
    <lineage>
        <taxon>Eukaryota</taxon>
        <taxon>Metazoa</taxon>
        <taxon>Spiralia</taxon>
        <taxon>Lophotrochozoa</taxon>
        <taxon>Platyhelminthes</taxon>
        <taxon>Trematoda</taxon>
        <taxon>Digenea</taxon>
        <taxon>Strigeidida</taxon>
        <taxon>Schistosomatoidea</taxon>
        <taxon>Schistosomatidae</taxon>
        <taxon>Schistosoma</taxon>
    </lineage>
</organism>
<protein>
    <submittedName>
        <fullName evidence="2">Uncharacterized protein</fullName>
    </submittedName>
</protein>
<reference evidence="2 3" key="1">
    <citation type="submission" date="2018-11" db="EMBL/GenBank/DDBJ databases">
        <authorList>
            <consortium name="Pathogen Informatics"/>
        </authorList>
    </citation>
    <scope>NUCLEOTIDE SEQUENCE [LARGE SCALE GENOMIC DNA]</scope>
    <source>
        <strain evidence="2 3">Zambia</strain>
    </source>
</reference>
<dbReference type="AlphaFoldDB" id="A0A183LV00"/>
<evidence type="ECO:0000256" key="1">
    <source>
        <dbReference type="SAM" id="MobiDB-lite"/>
    </source>
</evidence>
<gene>
    <name evidence="2" type="ORF">SMRZ_LOCUS7625</name>
</gene>
<feature type="region of interest" description="Disordered" evidence="1">
    <location>
        <begin position="1"/>
        <end position="25"/>
    </location>
</feature>
<name>A0A183LV00_9TREM</name>
<evidence type="ECO:0000313" key="3">
    <source>
        <dbReference type="Proteomes" id="UP000277204"/>
    </source>
</evidence>
<proteinExistence type="predicted"/>
<evidence type="ECO:0000313" key="2">
    <source>
        <dbReference type="EMBL" id="VDO77314.1"/>
    </source>
</evidence>
<keyword evidence="3" id="KW-1185">Reference proteome</keyword>